<dbReference type="InterPro" id="IPR026201">
    <property type="entry name" value="Cep290"/>
</dbReference>
<evidence type="ECO:0000256" key="1">
    <source>
        <dbReference type="ARBA" id="ARBA00004120"/>
    </source>
</evidence>
<evidence type="ECO:0000256" key="5">
    <source>
        <dbReference type="ARBA" id="ARBA00023054"/>
    </source>
</evidence>
<gene>
    <name evidence="10" type="ORF">LSH36_573g01000</name>
</gene>
<dbReference type="GO" id="GO:0034451">
    <property type="term" value="C:centriolar satellite"/>
    <property type="evidence" value="ECO:0007669"/>
    <property type="project" value="TreeGrafter"/>
</dbReference>
<evidence type="ECO:0000313" key="10">
    <source>
        <dbReference type="EMBL" id="KAK2147017.1"/>
    </source>
</evidence>
<organism evidence="10 11">
    <name type="scientific">Paralvinella palmiformis</name>
    <dbReference type="NCBI Taxonomy" id="53620"/>
    <lineage>
        <taxon>Eukaryota</taxon>
        <taxon>Metazoa</taxon>
        <taxon>Spiralia</taxon>
        <taxon>Lophotrochozoa</taxon>
        <taxon>Annelida</taxon>
        <taxon>Polychaeta</taxon>
        <taxon>Sedentaria</taxon>
        <taxon>Canalipalpata</taxon>
        <taxon>Terebellida</taxon>
        <taxon>Terebelliformia</taxon>
        <taxon>Alvinellidae</taxon>
        <taxon>Paralvinella</taxon>
    </lineage>
</organism>
<dbReference type="GO" id="GO:0035869">
    <property type="term" value="C:ciliary transition zone"/>
    <property type="evidence" value="ECO:0007669"/>
    <property type="project" value="TreeGrafter"/>
</dbReference>
<protein>
    <submittedName>
        <fullName evidence="10">Uncharacterized protein</fullName>
    </submittedName>
</protein>
<keyword evidence="6" id="KW-0206">Cytoskeleton</keyword>
<comment type="subcellular location">
    <subcellularLocation>
        <location evidence="1">Cytoplasm</location>
        <location evidence="1">Cytoskeleton</location>
        <location evidence="1">Cilium basal body</location>
    </subcellularLocation>
    <subcellularLocation>
        <location evidence="2">Cytoplasm</location>
        <location evidence="2">Cytoskeleton</location>
        <location evidence="2">Microtubule organizing center</location>
        <location evidence="2">Centrosome</location>
    </subcellularLocation>
</comment>
<dbReference type="PANTHER" id="PTHR18879:SF20">
    <property type="entry name" value="CENTROSOMAL PROTEIN OF 290 KDA"/>
    <property type="match status" value="1"/>
</dbReference>
<keyword evidence="11" id="KW-1185">Reference proteome</keyword>
<feature type="region of interest" description="Disordered" evidence="9">
    <location>
        <begin position="300"/>
        <end position="321"/>
    </location>
</feature>
<feature type="coiled-coil region" evidence="8">
    <location>
        <begin position="1257"/>
        <end position="1298"/>
    </location>
</feature>
<sequence length="2147" mass="248724">MPQSTSTHKSFRIQALPQLVPAPRLSYFYAPPHDQVGSPDQLYHPATALLVYKLVKRSSVLILSNHSFTLRPGGRDTFIKNRSSYMNIVHEDDFVKQIARNIQDISIYHNAQDVATQLCPLAVALDKAQSDSHSIADSCHMWLILQQNPLLETRCDVMKKCLKYNALRVFHPIPRPKFNRHSQQTFNGHRYNWDLTPQSFDPGGEENPGRLKKLFEVTQAVMIFKGTQAQIAEEELAEAAAKEGKSTAKRVSNIILSLNRFGGEGGGSHGGDQIRFLRDELNTMENQITALTKELKEKDLSLREEKQSSEKVERLQEDVSDYQRQLESQREALVNRHDDDYEKQEKISHKNKILLAALDENRRLAEANFSLEKTIEKLKEEMKEGQREIDQTTEKCLQLREIADEADKRADKLLRENEILKSKEVLDEKNQLIMDLEVQIMQLKDRLTAANMDSEKQSVVMLTKAVEEKDKQIESLKKKLDEATCALEENAALIEDVRMDMLKSGKGPVNVQQQRILNMQKTLRMHEEQLKEAEARAAKVLEYRGNLVINLLSISRNIEELTQYINKCEMKLNDLYDETEDLRERLGMDRKKKGLRIEEERALNRILQKEVENLEEERIMLKQQIRKLAQATGQKAVALGLTTDDMMEVDRFIEGLKEKRAIEETNQRLRSDADKQHLKIKNIQLDAEVEMKGKHLDRISTENAKLKAKNAQLEEENNNLEKGLKEISSALKEQAGYTNKRDYMAIDAKNMLGHHDTSLFLKAQVDNLTGHVEELRSELKNARYETTKSKVELEKMTEKEWEETQKKMVEKMSIFEGQKEEDQVRIQEFDDMAAFKITALQKALDDCIPSTELDQANKQFTELTEKYRDLLENNNSLVIKTEQTSGYELELKHLQDENNNMRKDLEIEREKLHTLEVAFERMRKKGLVTATSLTDTDVISISKKLTTLEMKELNERQRAEHATRMYEQQKYTLRTLEDRNFELEQKFAEARCTPYSFFILKSSIPKSVSDADRKRISELEAINIKLEDESSRLKDISEVALTQVRAMETTQQSRDKEVISLRQQLIDFQAQRKLHRHIVHLQVSEGTAIRKLEDAMKKIIKLEAHILKAEQKIDEKNQTIYHNRLECRNKTKYLKHNIQFEEAVGTLPDPNWPVPKQLEHAVDTIKQNIKIILDGKAEVEHYKKRVDELEKEIREREHEVLARDKIITELRLRMPATADRDDMIMKVTSKALQSKGPFDEAEDYERKQAIIVAQSTVNSLQALLNQKEETLQKYQELLQQARDELVSMNRRHEEEMRIMHDKLHRKNTEDFSKFKQTIYETMNKKESSVLTNDQLRKLNELQDVVAEQDNSLTALRDKLTKSRQETVDWRYKYDDMLRQQQQEKEKLIEEHRNIQAQLEQKIANMEHHLKDNEKELEVTLAELETQKEANIRAPTTSMKNLVERLRNQLALKEKQHKALSKALMELRAEMVQQAQDDVKANMDHVAIQQNVHKKRKEKEQTFNIELDEMRQDLTKRENQVRRLKEDKSHLENDVDELEKKIERMGTMQKQRGPAEAIQHEIEELRRKNKLLQEELKHKKHQPEKPYEQHVNDVPTPRDQSVARWEESKKWQQMVDRLKGRLREKEAEIERITKSHELAKHALERALNAPQAAAQHLAPGEHQLQNLKCQNHDLQEEIGESGRSSKELERTIALLKKVVEKIQAENEQLKKAPGVISAEQLKVLQLENKGLKDQMEELRQKFGASLSERYQSQQQGTAKMMSDYDKLRHDLMKETESNEKLRIKLKQQEITAEKLNKQLNTFKEKMEMESSKSQPLSTMNSKEWKGVVMGKLNEEKIKSLEEELEKKNKMLSDFKKLLQEAVEREQELLRAKSQLEKKLLIWSISMAEAVDLGISMAKLLIWAALWLKLLIWSISMAEAVDLGISMAEAVDLGISMAEAVDLGSSMAEAVDLGSSMGFFEAVDLGSSMAEAVDLGISMAEAVDLGSSMAEAVDLGSSMAEAVDLGISMAEAVDLGISMAKLLTVERLEDEKKELQFALEMLSKDRQMEGGVDLTNKELLEKLNSYDQIMSELVDLKTQLKSVQLERDQLHDKVQKLAKELENFGPEFFEEIEDLKFNYREAVQRNVHYEEQLSQLSKQFGITVSIPGL</sequence>
<proteinExistence type="predicted"/>
<feature type="coiled-coil region" evidence="8">
    <location>
        <begin position="853"/>
        <end position="925"/>
    </location>
</feature>
<dbReference type="EMBL" id="JAODUP010000573">
    <property type="protein sequence ID" value="KAK2147017.1"/>
    <property type="molecule type" value="Genomic_DNA"/>
</dbReference>
<feature type="coiled-coil region" evidence="8">
    <location>
        <begin position="1172"/>
        <end position="1199"/>
    </location>
</feature>
<dbReference type="GO" id="GO:1905515">
    <property type="term" value="P:non-motile cilium assembly"/>
    <property type="evidence" value="ECO:0007669"/>
    <property type="project" value="TreeGrafter"/>
</dbReference>
<dbReference type="GO" id="GO:0097711">
    <property type="term" value="P:ciliary basal body-plasma membrane docking"/>
    <property type="evidence" value="ECO:0007669"/>
    <property type="project" value="TreeGrafter"/>
</dbReference>
<evidence type="ECO:0000313" key="11">
    <source>
        <dbReference type="Proteomes" id="UP001208570"/>
    </source>
</evidence>
<evidence type="ECO:0000256" key="9">
    <source>
        <dbReference type="SAM" id="MobiDB-lite"/>
    </source>
</evidence>
<evidence type="ECO:0000256" key="4">
    <source>
        <dbReference type="ARBA" id="ARBA00022794"/>
    </source>
</evidence>
<feature type="coiled-coil region" evidence="8">
    <location>
        <begin position="696"/>
        <end position="733"/>
    </location>
</feature>
<comment type="caution">
    <text evidence="10">The sequence shown here is derived from an EMBL/GenBank/DDBJ whole genome shotgun (WGS) entry which is preliminary data.</text>
</comment>
<dbReference type="PANTHER" id="PTHR18879">
    <property type="entry name" value="CENTROSOMAL PROTEIN OF 290 KDA"/>
    <property type="match status" value="1"/>
</dbReference>
<evidence type="ECO:0000256" key="2">
    <source>
        <dbReference type="ARBA" id="ARBA00004300"/>
    </source>
</evidence>
<keyword evidence="5 8" id="KW-0175">Coiled coil</keyword>
<accession>A0AAD9J6F0</accession>
<feature type="coiled-coil region" evidence="8">
    <location>
        <begin position="1607"/>
        <end position="1641"/>
    </location>
</feature>
<keyword evidence="7" id="KW-0966">Cell projection</keyword>
<evidence type="ECO:0000256" key="6">
    <source>
        <dbReference type="ARBA" id="ARBA00023212"/>
    </source>
</evidence>
<feature type="coiled-coil region" evidence="8">
    <location>
        <begin position="361"/>
        <end position="634"/>
    </location>
</feature>
<evidence type="ECO:0000256" key="8">
    <source>
        <dbReference type="SAM" id="Coils"/>
    </source>
</evidence>
<feature type="coiled-coil region" evidence="8">
    <location>
        <begin position="966"/>
        <end position="1036"/>
    </location>
</feature>
<feature type="coiled-coil region" evidence="8">
    <location>
        <begin position="2023"/>
        <end position="2137"/>
    </location>
</feature>
<keyword evidence="4" id="KW-0970">Cilium biogenesis/degradation</keyword>
<feature type="compositionally biased region" description="Basic and acidic residues" evidence="9">
    <location>
        <begin position="300"/>
        <end position="317"/>
    </location>
</feature>
<reference evidence="10" key="1">
    <citation type="journal article" date="2023" name="Mol. Biol. Evol.">
        <title>Third-Generation Sequencing Reveals the Adaptive Role of the Epigenome in Three Deep-Sea Polychaetes.</title>
        <authorList>
            <person name="Perez M."/>
            <person name="Aroh O."/>
            <person name="Sun Y."/>
            <person name="Lan Y."/>
            <person name="Juniper S.K."/>
            <person name="Young C.R."/>
            <person name="Angers B."/>
            <person name="Qian P.Y."/>
        </authorList>
    </citation>
    <scope>NUCLEOTIDE SEQUENCE</scope>
    <source>
        <strain evidence="10">P08H-3</strain>
    </source>
</reference>
<feature type="coiled-coil region" evidence="8">
    <location>
        <begin position="1506"/>
        <end position="1581"/>
    </location>
</feature>
<keyword evidence="3" id="KW-0963">Cytoplasm</keyword>
<dbReference type="Proteomes" id="UP001208570">
    <property type="component" value="Unassembled WGS sequence"/>
</dbReference>
<feature type="coiled-coil region" evidence="8">
    <location>
        <begin position="1684"/>
        <end position="1877"/>
    </location>
</feature>
<feature type="coiled-coil region" evidence="8">
    <location>
        <begin position="1092"/>
        <end position="1119"/>
    </location>
</feature>
<feature type="coiled-coil region" evidence="8">
    <location>
        <begin position="1338"/>
        <end position="1476"/>
    </location>
</feature>
<dbReference type="GO" id="GO:1905349">
    <property type="term" value="P:ciliary transition zone assembly"/>
    <property type="evidence" value="ECO:0007669"/>
    <property type="project" value="TreeGrafter"/>
</dbReference>
<evidence type="ECO:0000256" key="7">
    <source>
        <dbReference type="ARBA" id="ARBA00023273"/>
    </source>
</evidence>
<name>A0AAD9J6F0_9ANNE</name>
<evidence type="ECO:0000256" key="3">
    <source>
        <dbReference type="ARBA" id="ARBA00022490"/>
    </source>
</evidence>